<name>A0ABR7PI75_9BURK</name>
<evidence type="ECO:0000313" key="2">
    <source>
        <dbReference type="Proteomes" id="UP000736373"/>
    </source>
</evidence>
<evidence type="ECO:0000313" key="1">
    <source>
        <dbReference type="EMBL" id="MBC8746021.1"/>
    </source>
</evidence>
<accession>A0ABR7PI75</accession>
<proteinExistence type="predicted"/>
<organism evidence="1 2">
    <name type="scientific">Paraburkholderia podalyriae</name>
    <dbReference type="NCBI Taxonomy" id="1938811"/>
    <lineage>
        <taxon>Bacteria</taxon>
        <taxon>Pseudomonadati</taxon>
        <taxon>Pseudomonadota</taxon>
        <taxon>Betaproteobacteria</taxon>
        <taxon>Burkholderiales</taxon>
        <taxon>Burkholderiaceae</taxon>
        <taxon>Paraburkholderia</taxon>
    </lineage>
</organism>
<keyword evidence="2" id="KW-1185">Reference proteome</keyword>
<dbReference type="Proteomes" id="UP000736373">
    <property type="component" value="Unassembled WGS sequence"/>
</dbReference>
<protein>
    <submittedName>
        <fullName evidence="1">Uncharacterized protein</fullName>
    </submittedName>
</protein>
<gene>
    <name evidence="1" type="ORF">F6X42_05070</name>
</gene>
<dbReference type="RefSeq" id="WP_187633131.1">
    <property type="nucleotide sequence ID" value="NZ_VZQQ01000003.1"/>
</dbReference>
<sequence>MISYLLVDTYAIPLILDQANENLDNEPACSMSVPIIRYAKEHRQIVMAVHNAQPLQSAVTLSKSFMPDLTGRISLY</sequence>
<reference evidence="1 2" key="1">
    <citation type="submission" date="2019-09" db="EMBL/GenBank/DDBJ databases">
        <title>Paraburkholderia podalyriae sp. nov., A South African Podalyria-associated rhizobium.</title>
        <authorList>
            <person name="Mavima L."/>
            <person name="Beukes C.W."/>
            <person name="Palmer M."/>
            <person name="De Meyer S.E."/>
            <person name="James E.K."/>
            <person name="Maluk M."/>
            <person name="Avontuur J.R."/>
            <person name="Chan W.Y."/>
            <person name="Venter S.N."/>
            <person name="Steenkamp E.T."/>
        </authorList>
    </citation>
    <scope>NUCLEOTIDE SEQUENCE [LARGE SCALE GENOMIC DNA]</scope>
    <source>
        <strain evidence="1 2">WC7.3b</strain>
    </source>
</reference>
<comment type="caution">
    <text evidence="1">The sequence shown here is derived from an EMBL/GenBank/DDBJ whole genome shotgun (WGS) entry which is preliminary data.</text>
</comment>
<dbReference type="EMBL" id="VZQQ01000003">
    <property type="protein sequence ID" value="MBC8746021.1"/>
    <property type="molecule type" value="Genomic_DNA"/>
</dbReference>